<dbReference type="CDD" id="cd12148">
    <property type="entry name" value="fungal_TF_MHR"/>
    <property type="match status" value="1"/>
</dbReference>
<dbReference type="OrthoDB" id="2593732at2759"/>
<organism evidence="2 3">
    <name type="scientific">Penicillium capsulatum</name>
    <dbReference type="NCBI Taxonomy" id="69766"/>
    <lineage>
        <taxon>Eukaryota</taxon>
        <taxon>Fungi</taxon>
        <taxon>Dikarya</taxon>
        <taxon>Ascomycota</taxon>
        <taxon>Pezizomycotina</taxon>
        <taxon>Eurotiomycetes</taxon>
        <taxon>Eurotiomycetidae</taxon>
        <taxon>Eurotiales</taxon>
        <taxon>Aspergillaceae</taxon>
        <taxon>Penicillium</taxon>
    </lineage>
</organism>
<comment type="caution">
    <text evidence="2">The sequence shown here is derived from an EMBL/GenBank/DDBJ whole genome shotgun (WGS) entry which is preliminary data.</text>
</comment>
<feature type="compositionally biased region" description="Acidic residues" evidence="1">
    <location>
        <begin position="13"/>
        <end position="23"/>
    </location>
</feature>
<evidence type="ECO:0000256" key="1">
    <source>
        <dbReference type="SAM" id="MobiDB-lite"/>
    </source>
</evidence>
<dbReference type="EMBL" id="JAPQKO010000002">
    <property type="protein sequence ID" value="KAJ5180591.1"/>
    <property type="molecule type" value="Genomic_DNA"/>
</dbReference>
<dbReference type="Proteomes" id="UP001146351">
    <property type="component" value="Unassembled WGS sequence"/>
</dbReference>
<keyword evidence="3" id="KW-1185">Reference proteome</keyword>
<evidence type="ECO:0008006" key="4">
    <source>
        <dbReference type="Google" id="ProtNLM"/>
    </source>
</evidence>
<feature type="compositionally biased region" description="Acidic residues" evidence="1">
    <location>
        <begin position="638"/>
        <end position="655"/>
    </location>
</feature>
<feature type="region of interest" description="Disordered" evidence="1">
    <location>
        <begin position="621"/>
        <end position="655"/>
    </location>
</feature>
<feature type="region of interest" description="Disordered" evidence="1">
    <location>
        <begin position="1"/>
        <end position="27"/>
    </location>
</feature>
<evidence type="ECO:0000313" key="2">
    <source>
        <dbReference type="EMBL" id="KAJ5180591.1"/>
    </source>
</evidence>
<dbReference type="PANTHER" id="PTHR47256">
    <property type="entry name" value="ZN(II)2CYS6 TRANSCRIPTION FACTOR (EUROFUNG)-RELATED"/>
    <property type="match status" value="1"/>
</dbReference>
<reference evidence="2" key="1">
    <citation type="submission" date="2022-11" db="EMBL/GenBank/DDBJ databases">
        <authorList>
            <person name="Petersen C."/>
        </authorList>
    </citation>
    <scope>NUCLEOTIDE SEQUENCE</scope>
    <source>
        <strain evidence="2">IBT 21917</strain>
    </source>
</reference>
<sequence>MDSNPSTRRSTSPDEDPPDETLSEDAISRRKNVRTACVICKRRKLKVLKRKLDSLDDKGRLLDRLVLTLQESDKTCAAQIINLIRSHGTLDELRAFIDDIMERTRPEKTPELIEVCADFKRLHESEKSNRRLRPDPKELSDILLFRVPAFPWTTVIEDDDFVSHLLSLWFTWSHPFLNWIDKDLFLRDMRSKDQNSSFCSPFLVNIILADACAYSEYPESYAIGKEMWSRGLHFYKEAKRLLDQMEGRFTVADVQGLGVLYVCQLAFAVNELAQKHKPPPPGADKETLRHAKVVELAIWGLFDLASMTAVAYQKRGLIEVPKVPFLPFTRDRHRDKWVNYPLLTEETRSHNQCIFRALCEMSLITYDLSWSLFGEGKRKFDADFIARTEKVHSRLREWHKELPACLATTDAAPQVLSVQFVSDSEVEIVTRLTTLVSLKYHTIVQTIFGLLKNLPGDEELDDEASWVRETRQRARDICVEAAQENGRLIDLHRELWGLDQMPPVNIHWVTVSMFTLLDHLEDKASREALVKLSIAAKAFSHRWALGKGMLRLFQVTSKQMEAILPGETDALFTDFEARFWTAEDRKIFSSQYPNFANSMKHGEVDDIELDSYLAKFDELHIPADDDDAPIPESHIGSEEEMEDDSGEGEDVTDDT</sequence>
<name>A0A9W9INQ3_9EURO</name>
<feature type="compositionally biased region" description="Polar residues" evidence="1">
    <location>
        <begin position="1"/>
        <end position="10"/>
    </location>
</feature>
<accession>A0A9W9INQ3</accession>
<dbReference type="AlphaFoldDB" id="A0A9W9INQ3"/>
<dbReference type="InterPro" id="IPR053187">
    <property type="entry name" value="Notoamide_regulator"/>
</dbReference>
<evidence type="ECO:0000313" key="3">
    <source>
        <dbReference type="Proteomes" id="UP001146351"/>
    </source>
</evidence>
<reference evidence="2" key="2">
    <citation type="journal article" date="2023" name="IMA Fungus">
        <title>Comparative genomic study of the Penicillium genus elucidates a diverse pangenome and 15 lateral gene transfer events.</title>
        <authorList>
            <person name="Petersen C."/>
            <person name="Sorensen T."/>
            <person name="Nielsen M.R."/>
            <person name="Sondergaard T.E."/>
            <person name="Sorensen J.L."/>
            <person name="Fitzpatrick D.A."/>
            <person name="Frisvad J.C."/>
            <person name="Nielsen K.L."/>
        </authorList>
    </citation>
    <scope>NUCLEOTIDE SEQUENCE</scope>
    <source>
        <strain evidence="2">IBT 21917</strain>
    </source>
</reference>
<dbReference type="PANTHER" id="PTHR47256:SF1">
    <property type="entry name" value="ZN(II)2CYS6 TRANSCRIPTION FACTOR (EUROFUNG)"/>
    <property type="match status" value="1"/>
</dbReference>
<gene>
    <name evidence="2" type="ORF">N7492_003801</name>
</gene>
<protein>
    <recommendedName>
        <fullName evidence="4">Transcription factor domain-containing protein</fullName>
    </recommendedName>
</protein>
<proteinExistence type="predicted"/>